<dbReference type="InterPro" id="IPR050832">
    <property type="entry name" value="Bact_Acetyltransf"/>
</dbReference>
<keyword evidence="2" id="KW-0012">Acyltransferase</keyword>
<dbReference type="InterPro" id="IPR016181">
    <property type="entry name" value="Acyl_CoA_acyltransferase"/>
</dbReference>
<gene>
    <name evidence="4" type="primary">argA</name>
    <name evidence="4" type="ORF">BREV_BREV_03249</name>
</gene>
<evidence type="ECO:0000259" key="3">
    <source>
        <dbReference type="PROSITE" id="PS51186"/>
    </source>
</evidence>
<keyword evidence="5" id="KW-1185">Reference proteome</keyword>
<dbReference type="PANTHER" id="PTHR43877:SF1">
    <property type="entry name" value="ACETYLTRANSFERASE"/>
    <property type="match status" value="1"/>
</dbReference>
<dbReference type="Proteomes" id="UP000289220">
    <property type="component" value="Unassembled WGS sequence"/>
</dbReference>
<sequence>MVALRVVDASDHGLIAALAEAGLPEPGAGRYFGATQYGALVGYAGLEGKGRHLLLRSLVVLPDHRARGAGARLLTAAEDVARDLGAETLHLLTTTAEAFFARRGFVRGARETAPEAILRTREFAALCPASAAYMTKAIS</sequence>
<dbReference type="AlphaFoldDB" id="A0A7Z8Y180"/>
<dbReference type="Pfam" id="PF00583">
    <property type="entry name" value="Acetyltransf_1"/>
    <property type="match status" value="1"/>
</dbReference>
<organism evidence="4 5">
    <name type="scientific">Brevundimonas mediterranea</name>
    <dbReference type="NCBI Taxonomy" id="74329"/>
    <lineage>
        <taxon>Bacteria</taxon>
        <taxon>Pseudomonadati</taxon>
        <taxon>Pseudomonadota</taxon>
        <taxon>Alphaproteobacteria</taxon>
        <taxon>Caulobacterales</taxon>
        <taxon>Caulobacteraceae</taxon>
        <taxon>Brevundimonas</taxon>
    </lineage>
</organism>
<reference evidence="4 5" key="1">
    <citation type="submission" date="2018-11" db="EMBL/GenBank/DDBJ databases">
        <authorList>
            <person name="Peiro R."/>
            <person name="Begona"/>
            <person name="Cbmso G."/>
            <person name="Lopez M."/>
            <person name="Gonzalez S."/>
            <person name="Sacristan E."/>
            <person name="Castillo E."/>
        </authorList>
    </citation>
    <scope>NUCLEOTIDE SEQUENCE [LARGE SCALE GENOMIC DNA]</scope>
    <source>
        <strain evidence="4">Brev_genome</strain>
    </source>
</reference>
<dbReference type="GO" id="GO:0016747">
    <property type="term" value="F:acyltransferase activity, transferring groups other than amino-acyl groups"/>
    <property type="evidence" value="ECO:0007669"/>
    <property type="project" value="InterPro"/>
</dbReference>
<feature type="domain" description="N-acetyltransferase" evidence="3">
    <location>
        <begin position="1"/>
        <end position="139"/>
    </location>
</feature>
<proteinExistence type="predicted"/>
<dbReference type="PROSITE" id="PS51186">
    <property type="entry name" value="GNAT"/>
    <property type="match status" value="1"/>
</dbReference>
<dbReference type="NCBIfam" id="NF040501">
    <property type="entry name" value="resist_ArsN2"/>
    <property type="match status" value="1"/>
</dbReference>
<dbReference type="SUPFAM" id="SSF55729">
    <property type="entry name" value="Acyl-CoA N-acyltransferases (Nat)"/>
    <property type="match status" value="1"/>
</dbReference>
<evidence type="ECO:0000256" key="2">
    <source>
        <dbReference type="ARBA" id="ARBA00023315"/>
    </source>
</evidence>
<dbReference type="PANTHER" id="PTHR43877">
    <property type="entry name" value="AMINOALKYLPHOSPHONATE N-ACETYLTRANSFERASE-RELATED-RELATED"/>
    <property type="match status" value="1"/>
</dbReference>
<evidence type="ECO:0000313" key="4">
    <source>
        <dbReference type="EMBL" id="VDC48713.1"/>
    </source>
</evidence>
<dbReference type="InterPro" id="IPR000182">
    <property type="entry name" value="GNAT_dom"/>
</dbReference>
<evidence type="ECO:0000256" key="1">
    <source>
        <dbReference type="ARBA" id="ARBA00022679"/>
    </source>
</evidence>
<dbReference type="CDD" id="cd04301">
    <property type="entry name" value="NAT_SF"/>
    <property type="match status" value="1"/>
</dbReference>
<dbReference type="Gene3D" id="3.40.630.30">
    <property type="match status" value="1"/>
</dbReference>
<evidence type="ECO:0000313" key="5">
    <source>
        <dbReference type="Proteomes" id="UP000289220"/>
    </source>
</evidence>
<protein>
    <submittedName>
        <fullName evidence="4">Amino-acid acetyltransferase</fullName>
    </submittedName>
</protein>
<dbReference type="RefSeq" id="WP_154726923.1">
    <property type="nucleotide sequence ID" value="NZ_UXHF01000111.1"/>
</dbReference>
<accession>A0A7Z8Y180</accession>
<name>A0A7Z8Y180_9CAUL</name>
<keyword evidence="1 4" id="KW-0808">Transferase</keyword>
<dbReference type="EMBL" id="UXHF01000111">
    <property type="protein sequence ID" value="VDC48713.1"/>
    <property type="molecule type" value="Genomic_DNA"/>
</dbReference>
<comment type="caution">
    <text evidence="4">The sequence shown here is derived from an EMBL/GenBank/DDBJ whole genome shotgun (WGS) entry which is preliminary data.</text>
</comment>